<keyword evidence="6" id="KW-0804">Transcription</keyword>
<evidence type="ECO:0000256" key="8">
    <source>
        <dbReference type="ARBA" id="ARBA00025687"/>
    </source>
</evidence>
<keyword evidence="4" id="KW-0805">Transcription regulation</keyword>
<evidence type="ECO:0000256" key="2">
    <source>
        <dbReference type="ARBA" id="ARBA00010606"/>
    </source>
</evidence>
<organism evidence="11 12">
    <name type="scientific">Ridgeia piscesae</name>
    <name type="common">Tubeworm</name>
    <dbReference type="NCBI Taxonomy" id="27915"/>
    <lineage>
        <taxon>Eukaryota</taxon>
        <taxon>Metazoa</taxon>
        <taxon>Spiralia</taxon>
        <taxon>Lophotrochozoa</taxon>
        <taxon>Annelida</taxon>
        <taxon>Polychaeta</taxon>
        <taxon>Sedentaria</taxon>
        <taxon>Canalipalpata</taxon>
        <taxon>Sabellida</taxon>
        <taxon>Siboglinidae</taxon>
        <taxon>Ridgeia</taxon>
    </lineage>
</organism>
<dbReference type="PANTHER" id="PTHR31705">
    <property type="entry name" value="MEDIATOR OF RNA POLYMERASE II TRANSCRIPTION SUBUNIT 30"/>
    <property type="match status" value="1"/>
</dbReference>
<dbReference type="AlphaFoldDB" id="A0AAD9KPD7"/>
<keyword evidence="12" id="KW-1185">Reference proteome</keyword>
<dbReference type="EMBL" id="JAODUO010000754">
    <property type="protein sequence ID" value="KAK2175051.1"/>
    <property type="molecule type" value="Genomic_DNA"/>
</dbReference>
<dbReference type="PANTHER" id="PTHR31705:SF4">
    <property type="entry name" value="MEDIATOR OF RNA POLYMERASE II TRANSCRIPTION SUBUNIT 30"/>
    <property type="match status" value="1"/>
</dbReference>
<gene>
    <name evidence="11" type="ORF">NP493_751g00007</name>
</gene>
<keyword evidence="7" id="KW-0539">Nucleus</keyword>
<evidence type="ECO:0000256" key="5">
    <source>
        <dbReference type="ARBA" id="ARBA00023159"/>
    </source>
</evidence>
<dbReference type="Pfam" id="PF11315">
    <property type="entry name" value="Med30"/>
    <property type="match status" value="1"/>
</dbReference>
<keyword evidence="5" id="KW-0010">Activator</keyword>
<evidence type="ECO:0000256" key="7">
    <source>
        <dbReference type="ARBA" id="ARBA00023242"/>
    </source>
</evidence>
<feature type="compositionally biased region" description="Low complexity" evidence="10">
    <location>
        <begin position="23"/>
        <end position="32"/>
    </location>
</feature>
<name>A0AAD9KPD7_RIDPI</name>
<comment type="similarity">
    <text evidence="2">Belongs to the Mediator complex subunit 30 family.</text>
</comment>
<evidence type="ECO:0000256" key="1">
    <source>
        <dbReference type="ARBA" id="ARBA00004123"/>
    </source>
</evidence>
<feature type="region of interest" description="Disordered" evidence="10">
    <location>
        <begin position="1"/>
        <end position="39"/>
    </location>
</feature>
<evidence type="ECO:0000313" key="12">
    <source>
        <dbReference type="Proteomes" id="UP001209878"/>
    </source>
</evidence>
<sequence length="200" mass="22905">MANPGQLPGGVFTSVPGMPGPPQQQQQQQRPFIPQPPTGLVTQLSSPAKEVNTASLCKIGQELVQDIVQKTQEVFQTLKIMQLPNGVTVNAQSFQDRKVKLEELRMTLIMNFRKLRVIYNKVIENTVMFEEHPIEDLLPIEEDGEVKGETPKLTEAVKYMSEEHKLYADQIRLKNHQLKDIIDQLRTIIWEINTMMVMRK</sequence>
<accession>A0AAD9KPD7</accession>
<comment type="subcellular location">
    <subcellularLocation>
        <location evidence="1">Nucleus</location>
    </subcellularLocation>
</comment>
<protein>
    <recommendedName>
        <fullName evidence="3">Mediator of RNA polymerase II transcription subunit 30</fullName>
    </recommendedName>
    <alternativeName>
        <fullName evidence="9">Mediator complex subunit 30</fullName>
    </alternativeName>
</protein>
<dbReference type="InterPro" id="IPR021019">
    <property type="entry name" value="Mediator_Med30_met"/>
</dbReference>
<evidence type="ECO:0000256" key="9">
    <source>
        <dbReference type="ARBA" id="ARBA00031981"/>
    </source>
</evidence>
<comment type="caution">
    <text evidence="11">The sequence shown here is derived from an EMBL/GenBank/DDBJ whole genome shotgun (WGS) entry which is preliminary data.</text>
</comment>
<reference evidence="11" key="1">
    <citation type="journal article" date="2023" name="Mol. Biol. Evol.">
        <title>Third-Generation Sequencing Reveals the Adaptive Role of the Epigenome in Three Deep-Sea Polychaetes.</title>
        <authorList>
            <person name="Perez M."/>
            <person name="Aroh O."/>
            <person name="Sun Y."/>
            <person name="Lan Y."/>
            <person name="Juniper S.K."/>
            <person name="Young C.R."/>
            <person name="Angers B."/>
            <person name="Qian P.Y."/>
        </authorList>
    </citation>
    <scope>NUCLEOTIDE SEQUENCE</scope>
    <source>
        <strain evidence="11">R07B-5</strain>
    </source>
</reference>
<dbReference type="GO" id="GO:0016592">
    <property type="term" value="C:mediator complex"/>
    <property type="evidence" value="ECO:0007669"/>
    <property type="project" value="TreeGrafter"/>
</dbReference>
<proteinExistence type="inferred from homology"/>
<evidence type="ECO:0000256" key="10">
    <source>
        <dbReference type="SAM" id="MobiDB-lite"/>
    </source>
</evidence>
<dbReference type="GO" id="GO:0003712">
    <property type="term" value="F:transcription coregulator activity"/>
    <property type="evidence" value="ECO:0007669"/>
    <property type="project" value="TreeGrafter"/>
</dbReference>
<evidence type="ECO:0000256" key="6">
    <source>
        <dbReference type="ARBA" id="ARBA00023163"/>
    </source>
</evidence>
<evidence type="ECO:0000256" key="4">
    <source>
        <dbReference type="ARBA" id="ARBA00023015"/>
    </source>
</evidence>
<dbReference type="GO" id="GO:0045893">
    <property type="term" value="P:positive regulation of DNA-templated transcription"/>
    <property type="evidence" value="ECO:0007669"/>
    <property type="project" value="TreeGrafter"/>
</dbReference>
<dbReference type="Proteomes" id="UP001209878">
    <property type="component" value="Unassembled WGS sequence"/>
</dbReference>
<evidence type="ECO:0000313" key="11">
    <source>
        <dbReference type="EMBL" id="KAK2175051.1"/>
    </source>
</evidence>
<comment type="function">
    <text evidence="8">Component of the Mediator complex, a coactivator involved in the regulated transcription of nearly all RNA polymerase II-dependent genes. Mediator functions as a bridge to convey information from gene-specific regulatory proteins to the basal RNA polymerase II transcription machinery. Mediator is recruited to promoters by direct interactions with regulatory proteins and serves as a scaffold for the assembly of a functional preinitiation complex with RNA polymerase II and the general transcription factors.</text>
</comment>
<evidence type="ECO:0000256" key="3">
    <source>
        <dbReference type="ARBA" id="ARBA00019664"/>
    </source>
</evidence>